<dbReference type="GO" id="GO:0004521">
    <property type="term" value="F:RNA endonuclease activity"/>
    <property type="evidence" value="ECO:0007669"/>
    <property type="project" value="TreeGrafter"/>
</dbReference>
<dbReference type="GO" id="GO:0006402">
    <property type="term" value="P:mRNA catabolic process"/>
    <property type="evidence" value="ECO:0007669"/>
    <property type="project" value="TreeGrafter"/>
</dbReference>
<comment type="similarity">
    <text evidence="1">Belongs to the PemK/MazF family.</text>
</comment>
<dbReference type="Pfam" id="PF02452">
    <property type="entry name" value="PemK_toxin"/>
    <property type="match status" value="1"/>
</dbReference>
<proteinExistence type="inferred from homology"/>
<sequence length="116" mass="12414">MLRSGDVVDVDLGLPRGREAGYPHPGIVVTAQRVLDAKPSVVHVVPLTSTLRGFHSEVHILPDDDNGLDRESAAQCQHLRAVSTERVRSVQGRVGPVVLAQVRDAIALLLDLDVGA</sequence>
<dbReference type="EMBL" id="JADKPO010000016">
    <property type="protein sequence ID" value="MBF4768760.1"/>
    <property type="molecule type" value="Genomic_DNA"/>
</dbReference>
<dbReference type="InterPro" id="IPR011067">
    <property type="entry name" value="Plasmid_toxin/cell-grow_inhib"/>
</dbReference>
<reference evidence="3" key="1">
    <citation type="submission" date="2020-11" db="EMBL/GenBank/DDBJ databases">
        <title>Nocardioides cynanchi sp. nov., isolated from soil of rhizosphere of Cynanchum wilfordii.</title>
        <authorList>
            <person name="Lee J.-S."/>
            <person name="Suh M.K."/>
            <person name="Kim J.-S."/>
        </authorList>
    </citation>
    <scope>NUCLEOTIDE SEQUENCE</scope>
    <source>
        <strain evidence="3">KCTC 19276</strain>
    </source>
</reference>
<dbReference type="AlphaFoldDB" id="A0A930VRT9"/>
<dbReference type="GO" id="GO:0016075">
    <property type="term" value="P:rRNA catabolic process"/>
    <property type="evidence" value="ECO:0007669"/>
    <property type="project" value="TreeGrafter"/>
</dbReference>
<protein>
    <submittedName>
        <fullName evidence="3">Type II toxin-antitoxin system PemK/MazF family toxin</fullName>
    </submittedName>
</protein>
<dbReference type="InterPro" id="IPR003477">
    <property type="entry name" value="PemK-like"/>
</dbReference>
<accession>A0A930VRT9</accession>
<dbReference type="PANTHER" id="PTHR33988">
    <property type="entry name" value="ENDORIBONUCLEASE MAZF-RELATED"/>
    <property type="match status" value="1"/>
</dbReference>
<evidence type="ECO:0000313" key="3">
    <source>
        <dbReference type="EMBL" id="MBF4768760.1"/>
    </source>
</evidence>
<evidence type="ECO:0000313" key="4">
    <source>
        <dbReference type="Proteomes" id="UP000660668"/>
    </source>
</evidence>
<evidence type="ECO:0000256" key="2">
    <source>
        <dbReference type="ARBA" id="ARBA00022649"/>
    </source>
</evidence>
<organism evidence="3 4">
    <name type="scientific">Nocardioides agariphilus</name>
    <dbReference type="NCBI Taxonomy" id="433664"/>
    <lineage>
        <taxon>Bacteria</taxon>
        <taxon>Bacillati</taxon>
        <taxon>Actinomycetota</taxon>
        <taxon>Actinomycetes</taxon>
        <taxon>Propionibacteriales</taxon>
        <taxon>Nocardioidaceae</taxon>
        <taxon>Nocardioides</taxon>
    </lineage>
</organism>
<gene>
    <name evidence="3" type="ORF">ISU10_13390</name>
</gene>
<dbReference type="GO" id="GO:0003677">
    <property type="term" value="F:DNA binding"/>
    <property type="evidence" value="ECO:0007669"/>
    <property type="project" value="InterPro"/>
</dbReference>
<name>A0A930VRT9_9ACTN</name>
<dbReference type="PANTHER" id="PTHR33988:SF1">
    <property type="entry name" value="ENDORIBONUCLEASE MAZF7-RELATED"/>
    <property type="match status" value="1"/>
</dbReference>
<evidence type="ECO:0000256" key="1">
    <source>
        <dbReference type="ARBA" id="ARBA00007521"/>
    </source>
</evidence>
<dbReference type="RefSeq" id="WP_194696896.1">
    <property type="nucleotide sequence ID" value="NZ_JADKPO010000016.1"/>
</dbReference>
<dbReference type="Gene3D" id="2.30.30.110">
    <property type="match status" value="1"/>
</dbReference>
<dbReference type="Proteomes" id="UP000660668">
    <property type="component" value="Unassembled WGS sequence"/>
</dbReference>
<keyword evidence="4" id="KW-1185">Reference proteome</keyword>
<comment type="caution">
    <text evidence="3">The sequence shown here is derived from an EMBL/GenBank/DDBJ whole genome shotgun (WGS) entry which is preliminary data.</text>
</comment>
<dbReference type="SUPFAM" id="SSF50118">
    <property type="entry name" value="Cell growth inhibitor/plasmid maintenance toxic component"/>
    <property type="match status" value="1"/>
</dbReference>
<keyword evidence="2" id="KW-1277">Toxin-antitoxin system</keyword>